<dbReference type="InterPro" id="IPR007816">
    <property type="entry name" value="ResB-like_domain"/>
</dbReference>
<name>A0A975R0R2_9MICC</name>
<evidence type="ECO:0000313" key="9">
    <source>
        <dbReference type="EMBL" id="QWC09694.1"/>
    </source>
</evidence>
<protein>
    <submittedName>
        <fullName evidence="9">Cytochrome c biogenesis protein ResB</fullName>
    </submittedName>
</protein>
<dbReference type="PANTHER" id="PTHR31566">
    <property type="entry name" value="CYTOCHROME C BIOGENESIS PROTEIN CCS1, CHLOROPLASTIC"/>
    <property type="match status" value="1"/>
</dbReference>
<evidence type="ECO:0000256" key="6">
    <source>
        <dbReference type="SAM" id="MobiDB-lite"/>
    </source>
</evidence>
<feature type="transmembrane region" description="Helical" evidence="7">
    <location>
        <begin position="60"/>
        <end position="77"/>
    </location>
</feature>
<comment type="subcellular location">
    <subcellularLocation>
        <location evidence="1">Membrane</location>
        <topology evidence="1">Multi-pass membrane protein</topology>
    </subcellularLocation>
</comment>
<keyword evidence="3" id="KW-0201">Cytochrome c-type biogenesis</keyword>
<dbReference type="InterPro" id="IPR023494">
    <property type="entry name" value="Cyt_c_bgen_Ccs1/CcsB/ResB"/>
</dbReference>
<feature type="region of interest" description="Disordered" evidence="6">
    <location>
        <begin position="558"/>
        <end position="602"/>
    </location>
</feature>
<evidence type="ECO:0000256" key="1">
    <source>
        <dbReference type="ARBA" id="ARBA00004141"/>
    </source>
</evidence>
<evidence type="ECO:0000256" key="5">
    <source>
        <dbReference type="ARBA" id="ARBA00023136"/>
    </source>
</evidence>
<dbReference type="PANTHER" id="PTHR31566:SF0">
    <property type="entry name" value="CYTOCHROME C BIOGENESIS PROTEIN CCS1, CHLOROPLASTIC"/>
    <property type="match status" value="1"/>
</dbReference>
<evidence type="ECO:0000256" key="2">
    <source>
        <dbReference type="ARBA" id="ARBA00022692"/>
    </source>
</evidence>
<dbReference type="Pfam" id="PF05140">
    <property type="entry name" value="ResB"/>
    <property type="match status" value="1"/>
</dbReference>
<organism evidence="9 10">
    <name type="scientific">Arthrobacter jiangjiafuii</name>
    <dbReference type="NCBI Taxonomy" id="2817475"/>
    <lineage>
        <taxon>Bacteria</taxon>
        <taxon>Bacillati</taxon>
        <taxon>Actinomycetota</taxon>
        <taxon>Actinomycetes</taxon>
        <taxon>Micrococcales</taxon>
        <taxon>Micrococcaceae</taxon>
        <taxon>Arthrobacter</taxon>
    </lineage>
</organism>
<evidence type="ECO:0000256" key="3">
    <source>
        <dbReference type="ARBA" id="ARBA00022748"/>
    </source>
</evidence>
<feature type="domain" description="ResB-like" evidence="8">
    <location>
        <begin position="57"/>
        <end position="540"/>
    </location>
</feature>
<evidence type="ECO:0000256" key="7">
    <source>
        <dbReference type="SAM" id="Phobius"/>
    </source>
</evidence>
<reference evidence="9 10" key="1">
    <citation type="submission" date="2021-05" db="EMBL/GenBank/DDBJ databases">
        <title>Novel species in genus Arthrobacter.</title>
        <authorList>
            <person name="Zhang G."/>
        </authorList>
    </citation>
    <scope>NUCLEOTIDE SEQUENCE [LARGE SCALE GENOMIC DNA]</scope>
    <source>
        <strain evidence="10">zg-ZUI227</strain>
    </source>
</reference>
<evidence type="ECO:0000313" key="10">
    <source>
        <dbReference type="Proteomes" id="UP000676885"/>
    </source>
</evidence>
<sequence length="602" mass="64572">MTDAEHNGDRSAAAGQSGASGKGRTGRKARAAAGDVQLPLLGPLGLLRWAWTQLTSMRTALFLLLLLAVAAVPGSLFPQRPANPAVVTQYLKDNPDTGPWLDRFQLFDVYSSVWFSAIYLLLFISLIGCVIPRAKAHYRAMRSKPPRTPKRLSRLPEYGTLAIPASSGLTALTAAEEAAKLLRKRGYRVDVRDRDTDRPSVGAERGFAKEVGNLLFHTALIGVLVSIAVGGLFGYSGQKVVVEGESFVNTLVGYDSFKPGTSFTEDQLAPYSLTLDEFNVEFDRKSETHYGQPLDFAATMTVKESPDAEEHTETLKVNDPLTIGGSRVYLVGNGYAPVVTVRDGDGNIALQGPVVSVPSDGMYTSLMVIKAPDAKPDQLGFVGFFLPTAMLDEEGVSFSGDPDPFNPQLNLNAYYGDLGLDEGVPSNVYVLDTENLTEINSRNLDEGGIVLGANQTYELPEGKGSISFDGLKRYAALDIHYDPAKIWVLTFAVISLAGLSASLFLARRRVWVRTGTHADGRIMVEYGLLARGEDQRLASEATAIRGLLEKQWLAGSGAVEDNGAGEASAPGTGEQTKDRDAEPGASAADSSAAQKKETGKDS</sequence>
<dbReference type="EMBL" id="CP076022">
    <property type="protein sequence ID" value="QWC09694.1"/>
    <property type="molecule type" value="Genomic_DNA"/>
</dbReference>
<evidence type="ECO:0000256" key="4">
    <source>
        <dbReference type="ARBA" id="ARBA00022989"/>
    </source>
</evidence>
<gene>
    <name evidence="9" type="ORF">KKR91_14655</name>
</gene>
<feature type="transmembrane region" description="Helical" evidence="7">
    <location>
        <begin position="214"/>
        <end position="235"/>
    </location>
</feature>
<dbReference type="Proteomes" id="UP000676885">
    <property type="component" value="Chromosome"/>
</dbReference>
<keyword evidence="10" id="KW-1185">Reference proteome</keyword>
<dbReference type="RefSeq" id="WP_210227705.1">
    <property type="nucleotide sequence ID" value="NZ_CP076022.1"/>
</dbReference>
<feature type="transmembrane region" description="Helical" evidence="7">
    <location>
        <begin position="113"/>
        <end position="134"/>
    </location>
</feature>
<keyword evidence="5 7" id="KW-0472">Membrane</keyword>
<evidence type="ECO:0000259" key="8">
    <source>
        <dbReference type="Pfam" id="PF05140"/>
    </source>
</evidence>
<accession>A0A975R0R2</accession>
<dbReference type="KEGG" id="ajg:KKR91_14655"/>
<proteinExistence type="predicted"/>
<feature type="region of interest" description="Disordered" evidence="6">
    <location>
        <begin position="1"/>
        <end position="26"/>
    </location>
</feature>
<keyword evidence="4 7" id="KW-1133">Transmembrane helix</keyword>
<feature type="transmembrane region" description="Helical" evidence="7">
    <location>
        <begin position="486"/>
        <end position="506"/>
    </location>
</feature>
<dbReference type="AlphaFoldDB" id="A0A975R0R2"/>
<dbReference type="GO" id="GO:0016020">
    <property type="term" value="C:membrane"/>
    <property type="evidence" value="ECO:0007669"/>
    <property type="project" value="UniProtKB-SubCell"/>
</dbReference>
<keyword evidence="2 7" id="KW-0812">Transmembrane</keyword>
<dbReference type="GO" id="GO:0017004">
    <property type="term" value="P:cytochrome complex assembly"/>
    <property type="evidence" value="ECO:0007669"/>
    <property type="project" value="UniProtKB-KW"/>
</dbReference>